<dbReference type="AlphaFoldDB" id="A0A834FWD5"/>
<name>A0A834FWD5_RHOSS</name>
<feature type="compositionally biased region" description="Low complexity" evidence="1">
    <location>
        <begin position="527"/>
        <end position="537"/>
    </location>
</feature>
<evidence type="ECO:0000259" key="2">
    <source>
        <dbReference type="Pfam" id="PF10536"/>
    </source>
</evidence>
<proteinExistence type="predicted"/>
<dbReference type="InterPro" id="IPR019557">
    <property type="entry name" value="AminoTfrase-like_pln_mobile"/>
</dbReference>
<dbReference type="GO" id="GO:0010073">
    <property type="term" value="P:meristem maintenance"/>
    <property type="evidence" value="ECO:0007669"/>
    <property type="project" value="InterPro"/>
</dbReference>
<evidence type="ECO:0000256" key="1">
    <source>
        <dbReference type="SAM" id="MobiDB-lite"/>
    </source>
</evidence>
<feature type="domain" description="Aminotransferase-like plant mobile" evidence="2">
    <location>
        <begin position="21"/>
        <end position="334"/>
    </location>
</feature>
<reference evidence="3" key="1">
    <citation type="submission" date="2019-11" db="EMBL/GenBank/DDBJ databases">
        <authorList>
            <person name="Liu Y."/>
            <person name="Hou J."/>
            <person name="Li T.-Q."/>
            <person name="Guan C.-H."/>
            <person name="Wu X."/>
            <person name="Wu H.-Z."/>
            <person name="Ling F."/>
            <person name="Zhang R."/>
            <person name="Shi X.-G."/>
            <person name="Ren J.-P."/>
            <person name="Chen E.-F."/>
            <person name="Sun J.-M."/>
        </authorList>
    </citation>
    <scope>NUCLEOTIDE SEQUENCE</scope>
    <source>
        <strain evidence="3">Adult_tree_wgs_1</strain>
        <tissue evidence="3">Leaves</tissue>
    </source>
</reference>
<gene>
    <name evidence="3" type="ORF">RHSIM_RhsimUnG0009600</name>
</gene>
<feature type="compositionally biased region" description="Acidic residues" evidence="1">
    <location>
        <begin position="538"/>
        <end position="547"/>
    </location>
</feature>
<organism evidence="3 4">
    <name type="scientific">Rhododendron simsii</name>
    <name type="common">Sims's rhododendron</name>
    <dbReference type="NCBI Taxonomy" id="118357"/>
    <lineage>
        <taxon>Eukaryota</taxon>
        <taxon>Viridiplantae</taxon>
        <taxon>Streptophyta</taxon>
        <taxon>Embryophyta</taxon>
        <taxon>Tracheophyta</taxon>
        <taxon>Spermatophyta</taxon>
        <taxon>Magnoliopsida</taxon>
        <taxon>eudicotyledons</taxon>
        <taxon>Gunneridae</taxon>
        <taxon>Pentapetalae</taxon>
        <taxon>asterids</taxon>
        <taxon>Ericales</taxon>
        <taxon>Ericaceae</taxon>
        <taxon>Ericoideae</taxon>
        <taxon>Rhodoreae</taxon>
        <taxon>Rhododendron</taxon>
    </lineage>
</organism>
<feature type="region of interest" description="Disordered" evidence="1">
    <location>
        <begin position="492"/>
        <end position="624"/>
    </location>
</feature>
<sequence length="819" mass="90926">MLNNLASVQILRASRALEPIRLSSELSIRKNNTNIDLLLSRWSRDTHTFVFPWGEGGPTLQDSAVLMRFGTRGTVAFDLSSVSPADMRLVERLRRAYTEAGKRGSRFDKDGSVWAAPKSGKTSWGCWLRYFFKNLPPPDTVPSEGQATEFNGRMLDSDLHLAGFLVYWLPFFVIPDFPYEGSNHTILPFEESLAKGEFVLLRPLFMGSLFQHLDQVHADTERSMGRYDMVSVVHTQFLMAFCFEHFPSLAPSAAELNGGRFLPRPYVKSVDGVLLTSFFSEERCVIDFRVAGAEIPAAAFAAACPCSLPTLCAEGGRSVLYRLDRVARQFGYEQGTLGPAPPLKSYAESIRRFTRPFVVELSVGHGVVTLPENDRETFFTANDRLAWRWNLDSFTNFVRGNPVLHVVSTIYHCNVSLRSPKARKSEWRGKSSYRAPSDPTRAATHGVTIAEAISTILHRRIIHVKAKEQEEENVLSHVHSDSSIDDAAPISQSFKMRRTSQASSSGKAIAEGKKVIEVDDSPEEVDNGTGDNNNGGSDENEDDDDDVDSRSRSEDAGNDPGDDNSGDNDGDGDGDGDDGGDGHDNVKMEVQPEIEDDEEDKKDSSIPDLVHRGSGRRSSSKGFLTVPDINEPALEVTTVEQAAQNDTLIPHGTQQTDYITGDFDKESSFLAEGAALQHQVEASTSRGKNVVEEDDAEVREIEAPANHVPAQIFNEVFFEDYQLSNKVAAFLFIVRNQFPETFLKFCDLYSLTMDRLQLNCLHVFLRSVTKIPVEELSPHRIEEEGLWKQAEEAKAALVDARVTLTNARNAMVTAEEIVK</sequence>
<dbReference type="InterPro" id="IPR044824">
    <property type="entry name" value="MAIN-like"/>
</dbReference>
<feature type="compositionally biased region" description="Acidic residues" evidence="1">
    <location>
        <begin position="556"/>
        <end position="579"/>
    </location>
</feature>
<comment type="caution">
    <text evidence="3">The sequence shown here is derived from an EMBL/GenBank/DDBJ whole genome shotgun (WGS) entry which is preliminary data.</text>
</comment>
<dbReference type="PANTHER" id="PTHR46033:SF80">
    <property type="entry name" value="PROTEIN MAIN-LIKE 2-LIKE"/>
    <property type="match status" value="1"/>
</dbReference>
<dbReference type="Proteomes" id="UP000626092">
    <property type="component" value="Unassembled WGS sequence"/>
</dbReference>
<evidence type="ECO:0000313" key="4">
    <source>
        <dbReference type="Proteomes" id="UP000626092"/>
    </source>
</evidence>
<dbReference type="Pfam" id="PF10536">
    <property type="entry name" value="PMD"/>
    <property type="match status" value="1"/>
</dbReference>
<dbReference type="EMBL" id="WJXA01000030">
    <property type="protein sequence ID" value="KAF7116965.1"/>
    <property type="molecule type" value="Genomic_DNA"/>
</dbReference>
<keyword evidence="4" id="KW-1185">Reference proteome</keyword>
<accession>A0A834FWD5</accession>
<dbReference type="PANTHER" id="PTHR46033">
    <property type="entry name" value="PROTEIN MAIN-LIKE 2"/>
    <property type="match status" value="1"/>
</dbReference>
<protein>
    <recommendedName>
        <fullName evidence="2">Aminotransferase-like plant mobile domain-containing protein</fullName>
    </recommendedName>
</protein>
<evidence type="ECO:0000313" key="3">
    <source>
        <dbReference type="EMBL" id="KAF7116965.1"/>
    </source>
</evidence>
<feature type="compositionally biased region" description="Basic and acidic residues" evidence="1">
    <location>
        <begin position="601"/>
        <end position="611"/>
    </location>
</feature>
<dbReference type="OrthoDB" id="1194658at2759"/>